<dbReference type="EMBL" id="EU332967">
    <property type="protein sequence ID" value="ACA04869.1"/>
    <property type="molecule type" value="mRNA"/>
</dbReference>
<organism evidence="2">
    <name type="scientific">Picea abies</name>
    <name type="common">Norway spruce</name>
    <name type="synonym">Picea excelsa</name>
    <dbReference type="NCBI Taxonomy" id="3329"/>
    <lineage>
        <taxon>Eukaryota</taxon>
        <taxon>Viridiplantae</taxon>
        <taxon>Streptophyta</taxon>
        <taxon>Embryophyta</taxon>
        <taxon>Tracheophyta</taxon>
        <taxon>Spermatophyta</taxon>
        <taxon>Pinopsida</taxon>
        <taxon>Pinidae</taxon>
        <taxon>Conifers I</taxon>
        <taxon>Pinales</taxon>
        <taxon>Pinaceae</taxon>
        <taxon>Picea</taxon>
    </lineage>
</organism>
<reference evidence="2" key="1">
    <citation type="submission" date="2007-11" db="EMBL/GenBank/DDBJ databases">
        <title>Differential gene expression during early development in Norway spruce related to cold and warm maternal environment.</title>
        <authorList>
            <person name="Yakovlev I.A."/>
            <person name="Asante D.K.A."/>
            <person name="Fossdal C.G."/>
            <person name="Johnsen O."/>
            <person name="Junttila O."/>
        </authorList>
    </citation>
    <scope>NUCLEOTIDE SEQUENCE</scope>
</reference>
<accession>B2KZH8</accession>
<proteinExistence type="evidence at transcript level"/>
<dbReference type="PANTHER" id="PTHR33116:SF78">
    <property type="entry name" value="OS12G0587133 PROTEIN"/>
    <property type="match status" value="1"/>
</dbReference>
<gene>
    <name evidence="2" type="primary">RtH</name>
</gene>
<dbReference type="AlphaFoldDB" id="B2KZH8"/>
<dbReference type="PANTHER" id="PTHR33116">
    <property type="entry name" value="REVERSE TRANSCRIPTASE ZINC-BINDING DOMAIN-CONTAINING PROTEIN-RELATED-RELATED"/>
    <property type="match status" value="1"/>
</dbReference>
<feature type="region of interest" description="Disordered" evidence="1">
    <location>
        <begin position="78"/>
        <end position="104"/>
    </location>
</feature>
<protein>
    <submittedName>
        <fullName evidence="2">RNA directed DNA polymerase</fullName>
    </submittedName>
</protein>
<feature type="non-terminal residue" evidence="2">
    <location>
        <position position="1"/>
    </location>
</feature>
<evidence type="ECO:0000313" key="2">
    <source>
        <dbReference type="EMBL" id="ACA04869.1"/>
    </source>
</evidence>
<evidence type="ECO:0000256" key="1">
    <source>
        <dbReference type="SAM" id="MobiDB-lite"/>
    </source>
</evidence>
<sequence length="104" mass="11394">QAAFLLAPRSVNELIAKLMRDFLWQGGKGNEKKLHLVNWETVRRPLAEGGLQIRDPSLANLALGGKILWKLLEDPSHPVSSTLSSKYGVNSSLNNLKSDSVANC</sequence>
<name>B2KZH8_PICAB</name>
<feature type="non-terminal residue" evidence="2">
    <location>
        <position position="104"/>
    </location>
</feature>